<organism evidence="1 2">
    <name type="scientific">Thalassolituus marinus</name>
    <dbReference type="NCBI Taxonomy" id="671053"/>
    <lineage>
        <taxon>Bacteria</taxon>
        <taxon>Pseudomonadati</taxon>
        <taxon>Pseudomonadota</taxon>
        <taxon>Gammaproteobacteria</taxon>
        <taxon>Oceanospirillales</taxon>
        <taxon>Oceanospirillaceae</taxon>
        <taxon>Thalassolituus</taxon>
    </lineage>
</organism>
<dbReference type="PANTHER" id="PTHR15364">
    <property type="entry name" value="2'-DEOXYNUCLEOSIDE 5'-PHOSPHATE N-HYDROLASE 1"/>
    <property type="match status" value="1"/>
</dbReference>
<sequence length="186" mass="20311">MKYIYLAGPEVFLPEADALGHAKKQLCQQYGFSGLFPLDTEIRMADDKENLGFVISRANEGLIQQADIIIANLTPFRGPSADVGTVYELGLARGLGKVLAGYSNDQTPFLQRTFAEFGSGELHSQNSGEIHDRNGHKIEEFGLADNLMIEGGIHAAGGLFLTHDARPEQRYTDLTAFERILQALAG</sequence>
<gene>
    <name evidence="1" type="ORF">I9W95_13430</name>
</gene>
<comment type="caution">
    <text evidence="1">The sequence shown here is derived from an EMBL/GenBank/DDBJ whole genome shotgun (WGS) entry which is preliminary data.</text>
</comment>
<dbReference type="EMBL" id="JAEDAH010000088">
    <property type="protein sequence ID" value="MCA6064610.1"/>
    <property type="molecule type" value="Genomic_DNA"/>
</dbReference>
<dbReference type="RefSeq" id="WP_225675753.1">
    <property type="nucleotide sequence ID" value="NZ_JAEDAH010000088.1"/>
</dbReference>
<dbReference type="InterPro" id="IPR007710">
    <property type="entry name" value="Nucleoside_deoxyribTrfase"/>
</dbReference>
<dbReference type="PANTHER" id="PTHR15364:SF0">
    <property type="entry name" value="2'-DEOXYNUCLEOSIDE 5'-PHOSPHATE N-HYDROLASE 1"/>
    <property type="match status" value="1"/>
</dbReference>
<name>A0ABS7ZW40_9GAMM</name>
<dbReference type="InterPro" id="IPR051239">
    <property type="entry name" value="2'-dNMP_N-hydrolase"/>
</dbReference>
<accession>A0ABS7ZW40</accession>
<protein>
    <submittedName>
        <fullName evidence="1">Nucleoside 2-deoxyribosyltransferase</fullName>
    </submittedName>
</protein>
<dbReference type="SUPFAM" id="SSF52309">
    <property type="entry name" value="N-(deoxy)ribosyltransferase-like"/>
    <property type="match status" value="1"/>
</dbReference>
<evidence type="ECO:0000313" key="2">
    <source>
        <dbReference type="Proteomes" id="UP000714380"/>
    </source>
</evidence>
<evidence type="ECO:0000313" key="1">
    <source>
        <dbReference type="EMBL" id="MCA6064610.1"/>
    </source>
</evidence>
<dbReference type="Pfam" id="PF05014">
    <property type="entry name" value="Nuc_deoxyrib_tr"/>
    <property type="match status" value="1"/>
</dbReference>
<dbReference type="Gene3D" id="3.40.50.450">
    <property type="match status" value="1"/>
</dbReference>
<keyword evidence="2" id="KW-1185">Reference proteome</keyword>
<proteinExistence type="predicted"/>
<reference evidence="1 2" key="1">
    <citation type="submission" date="2020-12" db="EMBL/GenBank/DDBJ databases">
        <title>Novel Thalassolituus-related marine hydrocarbonoclastic bacteria mediated algae-derived hydrocarbons mineralization in twilight zone of the northern South China Sea.</title>
        <authorList>
            <person name="Dong C."/>
        </authorList>
    </citation>
    <scope>NUCLEOTIDE SEQUENCE [LARGE SCALE GENOMIC DNA]</scope>
    <source>
        <strain evidence="1 2">IMCC1826</strain>
    </source>
</reference>
<dbReference type="Proteomes" id="UP000714380">
    <property type="component" value="Unassembled WGS sequence"/>
</dbReference>